<evidence type="ECO:0000256" key="7">
    <source>
        <dbReference type="SAM" id="SignalP"/>
    </source>
</evidence>
<evidence type="ECO:0000256" key="3">
    <source>
        <dbReference type="ARBA" id="ARBA00022801"/>
    </source>
</evidence>
<dbReference type="PANTHER" id="PTHR12411">
    <property type="entry name" value="CYSTEINE PROTEASE FAMILY C1-RELATED"/>
    <property type="match status" value="1"/>
</dbReference>
<comment type="similarity">
    <text evidence="1">Belongs to the peptidase C1 family.</text>
</comment>
<evidence type="ECO:0000256" key="2">
    <source>
        <dbReference type="ARBA" id="ARBA00022670"/>
    </source>
</evidence>
<dbReference type="InterPro" id="IPR038765">
    <property type="entry name" value="Papain-like_cys_pep_sf"/>
</dbReference>
<accession>A0A1B6D425</accession>
<feature type="domain" description="Cathepsin propeptide inhibitor" evidence="9">
    <location>
        <begin position="42"/>
        <end position="99"/>
    </location>
</feature>
<reference evidence="10" key="1">
    <citation type="submission" date="2015-12" db="EMBL/GenBank/DDBJ databases">
        <title>De novo transcriptome assembly of four potential Pierce s Disease insect vectors from Arizona vineyards.</title>
        <authorList>
            <person name="Tassone E.E."/>
        </authorList>
    </citation>
    <scope>NUCLEOTIDE SEQUENCE</scope>
</reference>
<keyword evidence="6" id="KW-1015">Disulfide bond</keyword>
<dbReference type="EMBL" id="GEDC01016915">
    <property type="protein sequence ID" value="JAS20383.1"/>
    <property type="molecule type" value="Transcribed_RNA"/>
</dbReference>
<dbReference type="InterPro" id="IPR000169">
    <property type="entry name" value="Pept_cys_AS"/>
</dbReference>
<feature type="signal peptide" evidence="7">
    <location>
        <begin position="1"/>
        <end position="31"/>
    </location>
</feature>
<gene>
    <name evidence="10" type="ORF">g.16044</name>
</gene>
<dbReference type="Pfam" id="PF00112">
    <property type="entry name" value="Peptidase_C1"/>
    <property type="match status" value="1"/>
</dbReference>
<evidence type="ECO:0000313" key="10">
    <source>
        <dbReference type="EMBL" id="JAS20383.1"/>
    </source>
</evidence>
<evidence type="ECO:0000256" key="6">
    <source>
        <dbReference type="ARBA" id="ARBA00023157"/>
    </source>
</evidence>
<dbReference type="CDD" id="cd02248">
    <property type="entry name" value="Peptidase_C1A"/>
    <property type="match status" value="1"/>
</dbReference>
<evidence type="ECO:0008006" key="11">
    <source>
        <dbReference type="Google" id="ProtNLM"/>
    </source>
</evidence>
<dbReference type="InterPro" id="IPR039417">
    <property type="entry name" value="Peptidase_C1A_papain-like"/>
</dbReference>
<dbReference type="InterPro" id="IPR013201">
    <property type="entry name" value="Prot_inhib_I29"/>
</dbReference>
<feature type="non-terminal residue" evidence="10">
    <location>
        <position position="290"/>
    </location>
</feature>
<dbReference type="Gene3D" id="3.90.70.10">
    <property type="entry name" value="Cysteine proteinases"/>
    <property type="match status" value="1"/>
</dbReference>
<dbReference type="Pfam" id="PF08246">
    <property type="entry name" value="Inhibitor_I29"/>
    <property type="match status" value="1"/>
</dbReference>
<dbReference type="GO" id="GO:0008234">
    <property type="term" value="F:cysteine-type peptidase activity"/>
    <property type="evidence" value="ECO:0007669"/>
    <property type="project" value="UniProtKB-KW"/>
</dbReference>
<dbReference type="SMART" id="SM00645">
    <property type="entry name" value="Pept_C1"/>
    <property type="match status" value="1"/>
</dbReference>
<dbReference type="SUPFAM" id="SSF54001">
    <property type="entry name" value="Cysteine proteinases"/>
    <property type="match status" value="1"/>
</dbReference>
<evidence type="ECO:0000259" key="8">
    <source>
        <dbReference type="SMART" id="SM00645"/>
    </source>
</evidence>
<name>A0A1B6D425_9HEMI</name>
<feature type="chain" id="PRO_5018722829" description="Cathepsin propeptide inhibitor domain-containing protein" evidence="7">
    <location>
        <begin position="32"/>
        <end position="290"/>
    </location>
</feature>
<keyword evidence="4" id="KW-0788">Thiol protease</keyword>
<dbReference type="AlphaFoldDB" id="A0A1B6D425"/>
<keyword evidence="5" id="KW-0865">Zymogen</keyword>
<keyword evidence="7" id="KW-0732">Signal</keyword>
<dbReference type="InterPro" id="IPR013128">
    <property type="entry name" value="Peptidase_C1A"/>
</dbReference>
<evidence type="ECO:0000256" key="1">
    <source>
        <dbReference type="ARBA" id="ARBA00008455"/>
    </source>
</evidence>
<dbReference type="SMART" id="SM00848">
    <property type="entry name" value="Inhibitor_I29"/>
    <property type="match status" value="1"/>
</dbReference>
<dbReference type="InterPro" id="IPR000668">
    <property type="entry name" value="Peptidase_C1A_C"/>
</dbReference>
<keyword evidence="2" id="KW-0645">Protease</keyword>
<proteinExistence type="inferred from homology"/>
<protein>
    <recommendedName>
        <fullName evidence="11">Cathepsin propeptide inhibitor domain-containing protein</fullName>
    </recommendedName>
</protein>
<evidence type="ECO:0000259" key="9">
    <source>
        <dbReference type="SMART" id="SM00848"/>
    </source>
</evidence>
<organism evidence="10">
    <name type="scientific">Clastoptera arizonana</name>
    <name type="common">Arizona spittle bug</name>
    <dbReference type="NCBI Taxonomy" id="38151"/>
    <lineage>
        <taxon>Eukaryota</taxon>
        <taxon>Metazoa</taxon>
        <taxon>Ecdysozoa</taxon>
        <taxon>Arthropoda</taxon>
        <taxon>Hexapoda</taxon>
        <taxon>Insecta</taxon>
        <taxon>Pterygota</taxon>
        <taxon>Neoptera</taxon>
        <taxon>Paraneoptera</taxon>
        <taxon>Hemiptera</taxon>
        <taxon>Auchenorrhyncha</taxon>
        <taxon>Cercopoidea</taxon>
        <taxon>Clastopteridae</taxon>
        <taxon>Clastoptera</taxon>
    </lineage>
</organism>
<evidence type="ECO:0000256" key="4">
    <source>
        <dbReference type="ARBA" id="ARBA00022807"/>
    </source>
</evidence>
<dbReference type="GO" id="GO:0006508">
    <property type="term" value="P:proteolysis"/>
    <property type="evidence" value="ECO:0007669"/>
    <property type="project" value="UniProtKB-KW"/>
</dbReference>
<keyword evidence="3" id="KW-0378">Hydrolase</keyword>
<sequence>ANRKIRTYWVTMHAKVLASICLLAACQLSSGFSDLQANRDLFDDFKKTYNKAYESEEENERRFVHFSENMERAEAAQRGERGTARYGVTQFSDLTVEEFKQFGLSQNPELRAKRLPEAVIPEVEIPQEFDWRKKGVVTEVKSQKNCGSCWAFSAVGNIEGQWAIHKHKLISLSEQELVDCDKEDQGCEGGLMTSAYKAVISLGGLMSEKDYPYKGKNQTCSFNKKRAAVTINGGVSISKDEQKMAKWLFKNGPISIGLNSYNMQFYQNGVAHPQPKDCDPETIDHGTLIV</sequence>
<feature type="domain" description="Peptidase C1A papain C-terminal" evidence="8">
    <location>
        <begin position="125"/>
        <end position="290"/>
    </location>
</feature>
<feature type="non-terminal residue" evidence="10">
    <location>
        <position position="1"/>
    </location>
</feature>
<evidence type="ECO:0000256" key="5">
    <source>
        <dbReference type="ARBA" id="ARBA00023145"/>
    </source>
</evidence>
<dbReference type="PROSITE" id="PS00139">
    <property type="entry name" value="THIOL_PROTEASE_CYS"/>
    <property type="match status" value="1"/>
</dbReference>